<dbReference type="AlphaFoldDB" id="I3CKH9"/>
<evidence type="ECO:0000313" key="1">
    <source>
        <dbReference type="EMBL" id="EIJ44122.1"/>
    </source>
</evidence>
<sequence length="187" mass="22325">MIKYVTKKSDPTQRYLVVFHTQEARDEKLSMPLKCRRSDAWLGEGFYFWLEEEFAHYWGSDSKKPIYCIYKGYLLDKNILDATFSSKGYFLFVQHIDKAIEHIKRTYGRSPSLAEVHAYLADKIWHGLNIKGIIYDDLPKNSRSGERIYSEIKPLYYKKRIQLVLFDLDILEKFEIYQDNQEVKENE</sequence>
<reference evidence="1 2" key="1">
    <citation type="submission" date="2011-11" db="EMBL/GenBank/DDBJ databases">
        <title>Improved High-Quality Draft sequence of Beggiatoa alba B18lD.</title>
        <authorList>
            <consortium name="US DOE Joint Genome Institute"/>
            <person name="Lucas S."/>
            <person name="Han J."/>
            <person name="Lapidus A."/>
            <person name="Cheng J.-F."/>
            <person name="Goodwin L."/>
            <person name="Pitluck S."/>
            <person name="Peters L."/>
            <person name="Mikhailova N."/>
            <person name="Held B."/>
            <person name="Detter J.C."/>
            <person name="Han C."/>
            <person name="Tapia R."/>
            <person name="Land M."/>
            <person name="Hauser L."/>
            <person name="Kyrpides N."/>
            <person name="Ivanova N."/>
            <person name="Pagani I."/>
            <person name="Samuel K."/>
            <person name="Teske A."/>
            <person name="Mueller J."/>
            <person name="Woyke T."/>
        </authorList>
    </citation>
    <scope>NUCLEOTIDE SEQUENCE [LARGE SCALE GENOMIC DNA]</scope>
    <source>
        <strain evidence="1 2">B18LD</strain>
    </source>
</reference>
<dbReference type="Proteomes" id="UP000005744">
    <property type="component" value="Unassembled WGS sequence"/>
</dbReference>
<dbReference type="RefSeq" id="WP_002691908.1">
    <property type="nucleotide sequence ID" value="NZ_JH600070.1"/>
</dbReference>
<dbReference type="EMBL" id="JH600070">
    <property type="protein sequence ID" value="EIJ44122.1"/>
    <property type="molecule type" value="Genomic_DNA"/>
</dbReference>
<dbReference type="OrthoDB" id="9800843at2"/>
<evidence type="ECO:0000313" key="2">
    <source>
        <dbReference type="Proteomes" id="UP000005744"/>
    </source>
</evidence>
<dbReference type="STRING" id="395493.BegalDRAFT_3303"/>
<gene>
    <name evidence="1" type="ORF">BegalDRAFT_3303</name>
</gene>
<accession>I3CKH9</accession>
<name>I3CKH9_9GAMM</name>
<proteinExistence type="predicted"/>
<dbReference type="HOGENOM" id="CLU_1592727_0_0_6"/>
<organism evidence="1 2">
    <name type="scientific">Beggiatoa alba B18LD</name>
    <dbReference type="NCBI Taxonomy" id="395493"/>
    <lineage>
        <taxon>Bacteria</taxon>
        <taxon>Pseudomonadati</taxon>
        <taxon>Pseudomonadota</taxon>
        <taxon>Gammaproteobacteria</taxon>
        <taxon>Thiotrichales</taxon>
        <taxon>Thiotrichaceae</taxon>
        <taxon>Beggiatoa</taxon>
    </lineage>
</organism>
<protein>
    <submittedName>
        <fullName evidence="1">Uncharacterized protein</fullName>
    </submittedName>
</protein>
<dbReference type="eggNOG" id="ENOG5033547">
    <property type="taxonomic scope" value="Bacteria"/>
</dbReference>
<keyword evidence="2" id="KW-1185">Reference proteome</keyword>